<dbReference type="AlphaFoldDB" id="A0A075UND7"/>
<reference evidence="1 2" key="1">
    <citation type="journal article" date="2014" name="J. Biotechnol.">
        <title>Complete genome sequence of the actinobacterium Amycolatopsis japonica MG417-CF17(T) (=DSM 44213T) producing (S,S)-N,N'-ethylenediaminedisuccinic acid.</title>
        <authorList>
            <person name="Stegmann E."/>
            <person name="Albersmeier A."/>
            <person name="Spohn M."/>
            <person name="Gert H."/>
            <person name="Weber T."/>
            <person name="Wohlleben W."/>
            <person name="Kalinowski J."/>
            <person name="Ruckert C."/>
        </authorList>
    </citation>
    <scope>NUCLEOTIDE SEQUENCE [LARGE SCALE GENOMIC DNA]</scope>
    <source>
        <strain evidence="2">MG417-CF17 (DSM 44213)</strain>
    </source>
</reference>
<sequence length="242" mass="26609">MVASANLNAASNEVYVALLVPDAPSFPAIIDDERWNTFAVPRFRRATAEAVASWLNAMYEEDPRTWPGGAAFGPDGVLTVLEGEERATVRVLPDAEGRYAIGFQGWAWVLSTPTIDKHCNAELLDDRARLTAESREILVTINIDGTDPAFPALPSAEHGWSRAGCPRFRREVAEVVVAWINDVARSSPEGADRAYWDADTIVLLDNQAIADDGYLPTRIDADSDGRYAIGTTFEWELVDQEL</sequence>
<proteinExistence type="predicted"/>
<organism evidence="1 2">
    <name type="scientific">Amycolatopsis japonica</name>
    <dbReference type="NCBI Taxonomy" id="208439"/>
    <lineage>
        <taxon>Bacteria</taxon>
        <taxon>Bacillati</taxon>
        <taxon>Actinomycetota</taxon>
        <taxon>Actinomycetes</taxon>
        <taxon>Pseudonocardiales</taxon>
        <taxon>Pseudonocardiaceae</taxon>
        <taxon>Amycolatopsis</taxon>
        <taxon>Amycolatopsis japonica group</taxon>
    </lineage>
</organism>
<name>A0A075UND7_9PSEU</name>
<dbReference type="STRING" id="208439.AJAP_07425"/>
<dbReference type="Proteomes" id="UP000028492">
    <property type="component" value="Chromosome"/>
</dbReference>
<accession>A0A075UND7</accession>
<evidence type="ECO:0000313" key="1">
    <source>
        <dbReference type="EMBL" id="AIG74398.1"/>
    </source>
</evidence>
<dbReference type="HOGENOM" id="CLU_1145348_0_0_11"/>
<gene>
    <name evidence="1" type="ORF">AJAP_07425</name>
</gene>
<protein>
    <submittedName>
        <fullName evidence="1">Uncharacterized protein</fullName>
    </submittedName>
</protein>
<dbReference type="KEGG" id="aja:AJAP_07425"/>
<keyword evidence="2" id="KW-1185">Reference proteome</keyword>
<dbReference type="RefSeq" id="WP_148311475.1">
    <property type="nucleotide sequence ID" value="NZ_CP008953.1"/>
</dbReference>
<evidence type="ECO:0000313" key="2">
    <source>
        <dbReference type="Proteomes" id="UP000028492"/>
    </source>
</evidence>
<dbReference type="EMBL" id="CP008953">
    <property type="protein sequence ID" value="AIG74398.1"/>
    <property type="molecule type" value="Genomic_DNA"/>
</dbReference>